<proteinExistence type="predicted"/>
<reference evidence="3 4" key="1">
    <citation type="journal article" date="2019" name="Int. J. Syst. Evol. Microbiol.">
        <title>The Global Catalogue of Microorganisms (GCM) 10K type strain sequencing project: providing services to taxonomists for standard genome sequencing and annotation.</title>
        <authorList>
            <consortium name="The Broad Institute Genomics Platform"/>
            <consortium name="The Broad Institute Genome Sequencing Center for Infectious Disease"/>
            <person name="Wu L."/>
            <person name="Ma J."/>
        </authorList>
    </citation>
    <scope>NUCLEOTIDE SEQUENCE [LARGE SCALE GENOMIC DNA]</scope>
    <source>
        <strain evidence="3 4">CGMCC 1.12562</strain>
    </source>
</reference>
<dbReference type="InterPro" id="IPR058363">
    <property type="entry name" value="DUF8050"/>
</dbReference>
<evidence type="ECO:0000256" key="1">
    <source>
        <dbReference type="SAM" id="Phobius"/>
    </source>
</evidence>
<keyword evidence="4" id="KW-1185">Reference proteome</keyword>
<feature type="transmembrane region" description="Helical" evidence="1">
    <location>
        <begin position="110"/>
        <end position="131"/>
    </location>
</feature>
<organism evidence="3 4">
    <name type="scientific">Halobacterium litoreum</name>
    <dbReference type="NCBI Taxonomy" id="2039234"/>
    <lineage>
        <taxon>Archaea</taxon>
        <taxon>Methanobacteriati</taxon>
        <taxon>Methanobacteriota</taxon>
        <taxon>Stenosarchaea group</taxon>
        <taxon>Halobacteria</taxon>
        <taxon>Halobacteriales</taxon>
        <taxon>Halobacteriaceae</taxon>
        <taxon>Halobacterium</taxon>
    </lineage>
</organism>
<keyword evidence="1" id="KW-0812">Transmembrane</keyword>
<evidence type="ECO:0000313" key="4">
    <source>
        <dbReference type="Proteomes" id="UP001595660"/>
    </source>
</evidence>
<dbReference type="Pfam" id="PF26224">
    <property type="entry name" value="DUF8050"/>
    <property type="match status" value="1"/>
</dbReference>
<dbReference type="AlphaFoldDB" id="A0ABD5NBB9"/>
<gene>
    <name evidence="3" type="ORF">ACFOKC_01990</name>
</gene>
<protein>
    <submittedName>
        <fullName evidence="3">TIGR04206 family protein</fullName>
    </submittedName>
</protein>
<keyword evidence="1" id="KW-0472">Membrane</keyword>
<dbReference type="Proteomes" id="UP001595660">
    <property type="component" value="Unassembled WGS sequence"/>
</dbReference>
<sequence length="135" mass="14469">MRRRRTAVVFLAGLLPWVAVTWPGGWYPLFSVGFLQFDPLTFTSLPAYVERVGTVPEHLSAWPIATLLWAAALASAPFERVDGTVTVGLLALAGASVLSLSLELSGQRGITAIPLGALWLWAAAGVEYAALFRSD</sequence>
<dbReference type="GeneID" id="69117602"/>
<evidence type="ECO:0000259" key="2">
    <source>
        <dbReference type="Pfam" id="PF26224"/>
    </source>
</evidence>
<evidence type="ECO:0000313" key="3">
    <source>
        <dbReference type="EMBL" id="MFC3476489.1"/>
    </source>
</evidence>
<name>A0ABD5NBB9_9EURY</name>
<dbReference type="RefSeq" id="WP_232572363.1">
    <property type="nucleotide sequence ID" value="NZ_CP089466.1"/>
</dbReference>
<comment type="caution">
    <text evidence="3">The sequence shown here is derived from an EMBL/GenBank/DDBJ whole genome shotgun (WGS) entry which is preliminary data.</text>
</comment>
<accession>A0ABD5NBB9</accession>
<keyword evidence="1" id="KW-1133">Transmembrane helix</keyword>
<dbReference type="EMBL" id="JBHRWN010000002">
    <property type="protein sequence ID" value="MFC3476489.1"/>
    <property type="molecule type" value="Genomic_DNA"/>
</dbReference>
<feature type="domain" description="DUF8050" evidence="2">
    <location>
        <begin position="2"/>
        <end position="133"/>
    </location>
</feature>
<feature type="transmembrane region" description="Helical" evidence="1">
    <location>
        <begin position="85"/>
        <end position="104"/>
    </location>
</feature>